<dbReference type="PANTHER" id="PTHR35020">
    <property type="entry name" value="N-ACETYLGLUCOSAMINE-INDUCED PROTEIN 1"/>
    <property type="match status" value="1"/>
</dbReference>
<reference evidence="1 2" key="1">
    <citation type="submission" date="2019-04" db="EMBL/GenBank/DDBJ databases">
        <title>Friends and foes A comparative genomics study of 23 Aspergillus species from section Flavi.</title>
        <authorList>
            <consortium name="DOE Joint Genome Institute"/>
            <person name="Kjaerbolling I."/>
            <person name="Vesth T."/>
            <person name="Frisvad J.C."/>
            <person name="Nybo J.L."/>
            <person name="Theobald S."/>
            <person name="Kildgaard S."/>
            <person name="Isbrandt T."/>
            <person name="Kuo A."/>
            <person name="Sato A."/>
            <person name="Lyhne E.K."/>
            <person name="Kogle M.E."/>
            <person name="Wiebenga A."/>
            <person name="Kun R.S."/>
            <person name="Lubbers R.J."/>
            <person name="Makela M.R."/>
            <person name="Barry K."/>
            <person name="Chovatia M."/>
            <person name="Clum A."/>
            <person name="Daum C."/>
            <person name="Haridas S."/>
            <person name="He G."/>
            <person name="LaButti K."/>
            <person name="Lipzen A."/>
            <person name="Mondo S."/>
            <person name="Riley R."/>
            <person name="Salamov A."/>
            <person name="Simmons B.A."/>
            <person name="Magnuson J.K."/>
            <person name="Henrissat B."/>
            <person name="Mortensen U.H."/>
            <person name="Larsen T.O."/>
            <person name="Devries R.P."/>
            <person name="Grigoriev I.V."/>
            <person name="Machida M."/>
            <person name="Baker S.E."/>
            <person name="Andersen M.R."/>
        </authorList>
    </citation>
    <scope>NUCLEOTIDE SEQUENCE [LARGE SCALE GENOMIC DNA]</scope>
    <source>
        <strain evidence="1 2">CBS 151.66</strain>
    </source>
</reference>
<dbReference type="GO" id="GO:0005737">
    <property type="term" value="C:cytoplasm"/>
    <property type="evidence" value="ECO:0007669"/>
    <property type="project" value="TreeGrafter"/>
</dbReference>
<sequence>MSRIIEIEELIRNPPFELSKADKEVLATAEEDFLPHTWEDFRNIIAGGDTSQLKRTPADLRNYILWTRDLRATFGSATNFVLQNRLHWKPEANSSEMSFPHRHSTPFSDQSDYRILRNDWPYGMSPGIIHLVVWLKTLIPVDEKGDPTPESRQLIAEFVERTFTRQMNREHAEDHVQWFRNQAKWQSVRALEHIHVILRGVDEEFVTQLTGQGPNDIVCKSHK</sequence>
<name>A0A5N5WPC7_9EURO</name>
<evidence type="ECO:0008006" key="3">
    <source>
        <dbReference type="Google" id="ProtNLM"/>
    </source>
</evidence>
<dbReference type="InterPro" id="IPR022036">
    <property type="entry name" value="DUF3605"/>
</dbReference>
<accession>A0A5N5WPC7</accession>
<proteinExistence type="predicted"/>
<dbReference type="Proteomes" id="UP000326565">
    <property type="component" value="Unassembled WGS sequence"/>
</dbReference>
<dbReference type="PANTHER" id="PTHR35020:SF2">
    <property type="entry name" value="N-ACETYLGLUCOSAMINE-INDUCED PROTEIN 1"/>
    <property type="match status" value="1"/>
</dbReference>
<gene>
    <name evidence="1" type="ORF">BDV29DRAFT_194729</name>
</gene>
<protein>
    <recommendedName>
        <fullName evidence="3">N-acetylglucosamine-induced protein 1</fullName>
    </recommendedName>
</protein>
<dbReference type="Pfam" id="PF12239">
    <property type="entry name" value="DUF3605"/>
    <property type="match status" value="1"/>
</dbReference>
<evidence type="ECO:0000313" key="2">
    <source>
        <dbReference type="Proteomes" id="UP000326565"/>
    </source>
</evidence>
<dbReference type="AlphaFoldDB" id="A0A5N5WPC7"/>
<keyword evidence="2" id="KW-1185">Reference proteome</keyword>
<dbReference type="OrthoDB" id="498286at2759"/>
<evidence type="ECO:0000313" key="1">
    <source>
        <dbReference type="EMBL" id="KAB8069635.1"/>
    </source>
</evidence>
<dbReference type="GO" id="GO:0006044">
    <property type="term" value="P:N-acetylglucosamine metabolic process"/>
    <property type="evidence" value="ECO:0007669"/>
    <property type="project" value="TreeGrafter"/>
</dbReference>
<organism evidence="1 2">
    <name type="scientific">Aspergillus leporis</name>
    <dbReference type="NCBI Taxonomy" id="41062"/>
    <lineage>
        <taxon>Eukaryota</taxon>
        <taxon>Fungi</taxon>
        <taxon>Dikarya</taxon>
        <taxon>Ascomycota</taxon>
        <taxon>Pezizomycotina</taxon>
        <taxon>Eurotiomycetes</taxon>
        <taxon>Eurotiomycetidae</taxon>
        <taxon>Eurotiales</taxon>
        <taxon>Aspergillaceae</taxon>
        <taxon>Aspergillus</taxon>
        <taxon>Aspergillus subgen. Circumdati</taxon>
    </lineage>
</organism>
<dbReference type="EMBL" id="ML732333">
    <property type="protein sequence ID" value="KAB8069635.1"/>
    <property type="molecule type" value="Genomic_DNA"/>
</dbReference>